<keyword evidence="4" id="KW-1185">Reference proteome</keyword>
<evidence type="ECO:0000313" key="4">
    <source>
        <dbReference type="Proteomes" id="UP000233551"/>
    </source>
</evidence>
<proteinExistence type="predicted"/>
<dbReference type="Proteomes" id="UP000197138">
    <property type="component" value="Unassembled WGS sequence"/>
</dbReference>
<reference evidence="1" key="2">
    <citation type="submission" date="2017-06" db="EMBL/GenBank/DDBJ databases">
        <title>The pomegranate genome and the genomics of punicalagin biosynthesis.</title>
        <authorList>
            <person name="Xu C."/>
        </authorList>
    </citation>
    <scope>NUCLEOTIDE SEQUENCE [LARGE SCALE GENOMIC DNA]</scope>
    <source>
        <tissue evidence="1">Fresh leaf</tissue>
    </source>
</reference>
<evidence type="ECO:0000313" key="3">
    <source>
        <dbReference type="Proteomes" id="UP000197138"/>
    </source>
</evidence>
<gene>
    <name evidence="1" type="ORF">CDL15_Pgr027161</name>
    <name evidence="2" type="ORF">CRG98_024563</name>
</gene>
<dbReference type="STRING" id="22663.A0A218XAJ2"/>
<dbReference type="GeneID" id="116208858"/>
<dbReference type="OrthoDB" id="266020at2759"/>
<dbReference type="InterPro" id="IPR053234">
    <property type="entry name" value="RPM1_Interactor"/>
</dbReference>
<evidence type="ECO:0000313" key="1">
    <source>
        <dbReference type="EMBL" id="OWM81963.1"/>
    </source>
</evidence>
<dbReference type="EMBL" id="PGOL01001725">
    <property type="protein sequence ID" value="PKI55056.1"/>
    <property type="molecule type" value="Genomic_DNA"/>
</dbReference>
<sequence>MAETNLASGKVLCVKRKEDIRQFEATEDCFILDSDPFDTIDLCKISLESSEELDRTGIAVLAEKGQVACRDYPHPRHLCQKFPFATTAHQSYCEQCYCCICDMAEPCESWTLPKSGHCHATREIAP</sequence>
<name>A0A218XAJ2_PUNGR</name>
<comment type="caution">
    <text evidence="1">The sequence shown here is derived from an EMBL/GenBank/DDBJ whole genome shotgun (WGS) entry which is preliminary data.</text>
</comment>
<organism evidence="1 3">
    <name type="scientific">Punica granatum</name>
    <name type="common">Pomegranate</name>
    <dbReference type="NCBI Taxonomy" id="22663"/>
    <lineage>
        <taxon>Eukaryota</taxon>
        <taxon>Viridiplantae</taxon>
        <taxon>Streptophyta</taxon>
        <taxon>Embryophyta</taxon>
        <taxon>Tracheophyta</taxon>
        <taxon>Spermatophyta</taxon>
        <taxon>Magnoliopsida</taxon>
        <taxon>eudicotyledons</taxon>
        <taxon>Gunneridae</taxon>
        <taxon>Pentapetalae</taxon>
        <taxon>rosids</taxon>
        <taxon>malvids</taxon>
        <taxon>Myrtales</taxon>
        <taxon>Lythraceae</taxon>
        <taxon>Punica</taxon>
    </lineage>
</organism>
<dbReference type="EMBL" id="MTKT01002122">
    <property type="protein sequence ID" value="OWM81963.1"/>
    <property type="molecule type" value="Genomic_DNA"/>
</dbReference>
<dbReference type="PANTHER" id="PTHR33443">
    <property type="entry name" value="ZGC:112980"/>
    <property type="match status" value="1"/>
</dbReference>
<reference evidence="2 4" key="3">
    <citation type="submission" date="2017-11" db="EMBL/GenBank/DDBJ databases">
        <title>De-novo sequencing of pomegranate (Punica granatum L.) genome.</title>
        <authorList>
            <person name="Akparov Z."/>
            <person name="Amiraslanov A."/>
            <person name="Hajiyeva S."/>
            <person name="Abbasov M."/>
            <person name="Kaur K."/>
            <person name="Hamwieh A."/>
            <person name="Solovyev V."/>
            <person name="Salamov A."/>
            <person name="Braich B."/>
            <person name="Kosarev P."/>
            <person name="Mahmoud A."/>
            <person name="Hajiyev E."/>
            <person name="Babayeva S."/>
            <person name="Izzatullayeva V."/>
            <person name="Mammadov A."/>
            <person name="Mammadov A."/>
            <person name="Sharifova S."/>
            <person name="Ojaghi J."/>
            <person name="Eynullazada K."/>
            <person name="Bayramov B."/>
            <person name="Abdulazimova A."/>
            <person name="Shahmuradov I."/>
        </authorList>
    </citation>
    <scope>NUCLEOTIDE SEQUENCE [LARGE SCALE GENOMIC DNA]</scope>
    <source>
        <strain evidence="2">AG2017</strain>
        <strain evidence="4">cv. AG2017</strain>
        <tissue evidence="2">Leaf</tissue>
    </source>
</reference>
<dbReference type="PANTHER" id="PTHR33443:SF30">
    <property type="entry name" value="SARCOSINE DEHYDROGENASE-2C PROTEIN"/>
    <property type="match status" value="1"/>
</dbReference>
<reference evidence="3" key="1">
    <citation type="journal article" date="2017" name="Plant J.">
        <title>The pomegranate (Punica granatum L.) genome and the genomics of punicalagin biosynthesis.</title>
        <authorList>
            <person name="Qin G."/>
            <person name="Xu C."/>
            <person name="Ming R."/>
            <person name="Tang H."/>
            <person name="Guyot R."/>
            <person name="Kramer E.M."/>
            <person name="Hu Y."/>
            <person name="Yi X."/>
            <person name="Qi Y."/>
            <person name="Xu X."/>
            <person name="Gao Z."/>
            <person name="Pan H."/>
            <person name="Jian J."/>
            <person name="Tian Y."/>
            <person name="Yue Z."/>
            <person name="Xu Y."/>
        </authorList>
    </citation>
    <scope>NUCLEOTIDE SEQUENCE [LARGE SCALE GENOMIC DNA]</scope>
    <source>
        <strain evidence="3">cv. Dabenzi</strain>
    </source>
</reference>
<dbReference type="AlphaFoldDB" id="A0A218XAJ2"/>
<dbReference type="Proteomes" id="UP000233551">
    <property type="component" value="Unassembled WGS sequence"/>
</dbReference>
<protein>
    <submittedName>
        <fullName evidence="1">Uncharacterized protein</fullName>
    </submittedName>
</protein>
<evidence type="ECO:0000313" key="2">
    <source>
        <dbReference type="EMBL" id="PKI55056.1"/>
    </source>
</evidence>
<accession>A0A218XAJ2</accession>